<dbReference type="Gene3D" id="3.30.70.1240">
    <property type="entry name" value="DOPA-like domains"/>
    <property type="match status" value="1"/>
</dbReference>
<sequence length="158" mass="18304">MADPDIKEWHFHTYWFWNNPEDQNRAWQFREKIISQVKDKKFVVVCNGVTSEMLPGLNESNIPKFNTQPIGPHPCGSFETWVPYEHFSSALSFFTLHRGSLSILFHPLTVHELEDHTSRSMWLGPSYRLNLDVLSPLLPSIPLQYPELGLGYSAKSIF</sequence>
<evidence type="ECO:0000313" key="1">
    <source>
        <dbReference type="EMBL" id="NDV38312.1"/>
    </source>
</evidence>
<accession>A0A6B2LMK8</accession>
<dbReference type="PANTHER" id="PTHR36423">
    <property type="entry name" value="AFR070WP"/>
    <property type="match status" value="1"/>
</dbReference>
<evidence type="ECO:0008006" key="2">
    <source>
        <dbReference type="Google" id="ProtNLM"/>
    </source>
</evidence>
<dbReference type="PANTHER" id="PTHR36423:SF2">
    <property type="entry name" value="AFR070WP"/>
    <property type="match status" value="1"/>
</dbReference>
<organism evidence="1">
    <name type="scientific">Arcella intermedia</name>
    <dbReference type="NCBI Taxonomy" id="1963864"/>
    <lineage>
        <taxon>Eukaryota</taxon>
        <taxon>Amoebozoa</taxon>
        <taxon>Tubulinea</taxon>
        <taxon>Elardia</taxon>
        <taxon>Arcellinida</taxon>
        <taxon>Sphaerothecina</taxon>
        <taxon>Arcellidae</taxon>
        <taxon>Arcella</taxon>
    </lineage>
</organism>
<dbReference type="InterPro" id="IPR014980">
    <property type="entry name" value="DOPA_dioxygen"/>
</dbReference>
<dbReference type="InterPro" id="IPR023389">
    <property type="entry name" value="DOPA-like_sf"/>
</dbReference>
<dbReference type="SUPFAM" id="SSF143410">
    <property type="entry name" value="DOPA-like"/>
    <property type="match status" value="1"/>
</dbReference>
<dbReference type="EMBL" id="GIBP01009343">
    <property type="protein sequence ID" value="NDV38312.1"/>
    <property type="molecule type" value="Transcribed_RNA"/>
</dbReference>
<name>A0A6B2LMK8_9EUKA</name>
<protein>
    <recommendedName>
        <fullName evidence="2">DOPA 4,5-dioxygenase</fullName>
    </recommendedName>
</protein>
<dbReference type="Pfam" id="PF08883">
    <property type="entry name" value="DOPA_dioxygen"/>
    <property type="match status" value="1"/>
</dbReference>
<dbReference type="AlphaFoldDB" id="A0A6B2LMK8"/>
<proteinExistence type="predicted"/>
<reference evidence="1" key="1">
    <citation type="journal article" date="2020" name="J. Eukaryot. Microbiol.">
        <title>De novo Sequencing, Assembly and Annotation of the Transcriptome for the Free-Living Testate Amoeba Arcella intermedia.</title>
        <authorList>
            <person name="Ribeiro G.M."/>
            <person name="Porfirio-Sousa A.L."/>
            <person name="Maurer-Alcala X.X."/>
            <person name="Katz L.A."/>
            <person name="Lahr D.J.G."/>
        </authorList>
    </citation>
    <scope>NUCLEOTIDE SEQUENCE</scope>
</reference>